<dbReference type="Proteomes" id="UP000003250">
    <property type="component" value="Unassembled WGS sequence"/>
</dbReference>
<dbReference type="InterPro" id="IPR046663">
    <property type="entry name" value="DUF6772"/>
</dbReference>
<dbReference type="PATRIC" id="fig|1107882.3.peg.3947"/>
<evidence type="ECO:0000313" key="1">
    <source>
        <dbReference type="EMBL" id="EHK55440.1"/>
    </source>
</evidence>
<protein>
    <submittedName>
        <fullName evidence="1">Uncharacterized protein</fullName>
    </submittedName>
</protein>
<proteinExistence type="predicted"/>
<dbReference type="EMBL" id="AHAM01000168">
    <property type="protein sequence ID" value="EHK55440.1"/>
    <property type="molecule type" value="Genomic_DNA"/>
</dbReference>
<organism evidence="1 2">
    <name type="scientific">Mesorhizobium alhagi CCNWXJ12-2</name>
    <dbReference type="NCBI Taxonomy" id="1107882"/>
    <lineage>
        <taxon>Bacteria</taxon>
        <taxon>Pseudomonadati</taxon>
        <taxon>Pseudomonadota</taxon>
        <taxon>Alphaproteobacteria</taxon>
        <taxon>Hyphomicrobiales</taxon>
        <taxon>Phyllobacteriaceae</taxon>
        <taxon>Allomesorhizobium</taxon>
    </lineage>
</organism>
<sequence>MKAPAGLAAADMAEAMRLAILRADPALSRFDPLPRIISFDDFSRGHCGWSQLVGNYEDDLDTMLPGYAQHSSAMLSTLGHWDAGSHGGMDSSYALKIATRARPGAQNVAIKRHTFRKRGPIRFELYFTFKPEASELKLSETDVRSIGFLFDLQGGDRDGDGERVMPHLRFLNAADGKHLQKWQYKRETTRFKPVGAGEKTLSHYHLAPEGWLDLPDGGQRLCYNEIATKVNWSYLRFDFDLESMRALGLYCNDRSFDLSGFESIRIPAMKNLWCMLNFCLFAETDVAKRAFLYVDSICISGDF</sequence>
<dbReference type="Pfam" id="PF20562">
    <property type="entry name" value="DUF6772"/>
    <property type="match status" value="1"/>
</dbReference>
<gene>
    <name evidence="1" type="ORF">MAXJ12_20227</name>
</gene>
<keyword evidence="2" id="KW-1185">Reference proteome</keyword>
<dbReference type="AlphaFoldDB" id="H0HV42"/>
<reference evidence="1 2" key="1">
    <citation type="journal article" date="2012" name="J. Bacteriol.">
        <title>Draft Genome Sequence of Mesorhizobium alhagi CCNWXJ12-2T, a Novel Salt-Resistant Species Isolated from the Desert of Northwestern China.</title>
        <authorList>
            <person name="Zhou M."/>
            <person name="Chen W."/>
            <person name="Chen H."/>
            <person name="Wei G."/>
        </authorList>
    </citation>
    <scope>NUCLEOTIDE SEQUENCE [LARGE SCALE GENOMIC DNA]</scope>
    <source>
        <strain evidence="1 2">CCNWXJ12-2</strain>
    </source>
</reference>
<accession>H0HV42</accession>
<evidence type="ECO:0000313" key="2">
    <source>
        <dbReference type="Proteomes" id="UP000003250"/>
    </source>
</evidence>
<name>H0HV42_9HYPH</name>